<evidence type="ECO:0000256" key="1">
    <source>
        <dbReference type="ARBA" id="ARBA00008834"/>
    </source>
</evidence>
<sequence length="548" mass="59467">MMSRLGGESLFNVRSYGAVGDGVAKDTKAINRAIADCHDRGGGIVRVPAGTYLTGTVNLLSDITLHLEAGAVLLGSPDVGDYRKLPYTSEFRNQALIVAIGAVNVSIEGRGAIDGNSDAFMEHGQADLARDYSVECTRQGEAYNLVNDQPDEGPLACKPRPGILILFLRCQEVSVTGIKIRNSPNWCLHVARSEGIRLTGLEIKNSLLVPNADGIDVSRSRNVRISDCNIEGGDDGLAFSPCAEGYGESDSENVVVENCTIVSRSAGIRLGWDACHFRNFLFHNIVIHGSNRGIGIYLREGESIDNVVFSNIVIHTRLHKGKWWGKAEPIHISVVPLPAHTKSEFRGTMGRIRNVTFSSITAIGEQGIVVAGNSDSYIEDLTFDQVRITLKEGPLQESFGGNFDFRPSRDPRLNVFAHDIPALYASHVRNLTLRHVDVRWEGKLPKYVKNGLEIANFDGVVIDGFSGSQPQSGSAEEGAAIALRDGRRATVRNSLAKPGTGVFLKADRVERPGLFTHNDTTEAETMILPEEHGFLLSANLAREGTGLN</sequence>
<comment type="similarity">
    <text evidence="1 4">Belongs to the glycosyl hydrolase 28 family.</text>
</comment>
<reference evidence="5 6" key="1">
    <citation type="submission" date="2020-04" db="EMBL/GenBank/DDBJ databases">
        <title>Genome sequencing of novel species.</title>
        <authorList>
            <person name="Heo J."/>
            <person name="Kim S.-J."/>
            <person name="Kim J.-S."/>
            <person name="Hong S.-B."/>
            <person name="Kwon S.-W."/>
        </authorList>
    </citation>
    <scope>NUCLEOTIDE SEQUENCE [LARGE SCALE GENOMIC DNA]</scope>
    <source>
        <strain evidence="5 6">MFER-1</strain>
    </source>
</reference>
<dbReference type="Proteomes" id="UP000502248">
    <property type="component" value="Chromosome"/>
</dbReference>
<protein>
    <submittedName>
        <fullName evidence="5">Uncharacterized protein</fullName>
    </submittedName>
</protein>
<evidence type="ECO:0000256" key="3">
    <source>
        <dbReference type="ARBA" id="ARBA00023295"/>
    </source>
</evidence>
<evidence type="ECO:0000256" key="4">
    <source>
        <dbReference type="RuleBase" id="RU361169"/>
    </source>
</evidence>
<dbReference type="InterPro" id="IPR000743">
    <property type="entry name" value="Glyco_hydro_28"/>
</dbReference>
<dbReference type="SUPFAM" id="SSF51126">
    <property type="entry name" value="Pectin lyase-like"/>
    <property type="match status" value="1"/>
</dbReference>
<dbReference type="GO" id="GO:0005975">
    <property type="term" value="P:carbohydrate metabolic process"/>
    <property type="evidence" value="ECO:0007669"/>
    <property type="project" value="InterPro"/>
</dbReference>
<dbReference type="EMBL" id="CP051680">
    <property type="protein sequence ID" value="QJD86476.1"/>
    <property type="molecule type" value="Genomic_DNA"/>
</dbReference>
<keyword evidence="6" id="KW-1185">Reference proteome</keyword>
<dbReference type="KEGG" id="cheb:HH215_27140"/>
<dbReference type="GO" id="GO:0004650">
    <property type="term" value="F:polygalacturonase activity"/>
    <property type="evidence" value="ECO:0007669"/>
    <property type="project" value="InterPro"/>
</dbReference>
<keyword evidence="2 4" id="KW-0378">Hydrolase</keyword>
<dbReference type="InterPro" id="IPR011050">
    <property type="entry name" value="Pectin_lyase_fold/virulence"/>
</dbReference>
<dbReference type="SMART" id="SM00710">
    <property type="entry name" value="PbH1"/>
    <property type="match status" value="7"/>
</dbReference>
<dbReference type="InterPro" id="IPR006626">
    <property type="entry name" value="PbH1"/>
</dbReference>
<keyword evidence="3 4" id="KW-0326">Glycosidase</keyword>
<evidence type="ECO:0000313" key="5">
    <source>
        <dbReference type="EMBL" id="QJD86476.1"/>
    </source>
</evidence>
<dbReference type="PANTHER" id="PTHR31339">
    <property type="entry name" value="PECTIN LYASE-RELATED"/>
    <property type="match status" value="1"/>
</dbReference>
<dbReference type="Pfam" id="PF00295">
    <property type="entry name" value="Glyco_hydro_28"/>
    <property type="match status" value="1"/>
</dbReference>
<organism evidence="5 6">
    <name type="scientific">Cohnella herbarum</name>
    <dbReference type="NCBI Taxonomy" id="2728023"/>
    <lineage>
        <taxon>Bacteria</taxon>
        <taxon>Bacillati</taxon>
        <taxon>Bacillota</taxon>
        <taxon>Bacilli</taxon>
        <taxon>Bacillales</taxon>
        <taxon>Paenibacillaceae</taxon>
        <taxon>Cohnella</taxon>
    </lineage>
</organism>
<proteinExistence type="inferred from homology"/>
<name>A0A7Z2VNW5_9BACL</name>
<dbReference type="PANTHER" id="PTHR31339:SF0">
    <property type="entry name" value="PECTIN LYASE-LIKE SUPERFAMILY PROTEIN"/>
    <property type="match status" value="1"/>
</dbReference>
<gene>
    <name evidence="5" type="ORF">HH215_27140</name>
</gene>
<dbReference type="InterPro" id="IPR012334">
    <property type="entry name" value="Pectin_lyas_fold"/>
</dbReference>
<evidence type="ECO:0000313" key="6">
    <source>
        <dbReference type="Proteomes" id="UP000502248"/>
    </source>
</evidence>
<dbReference type="AlphaFoldDB" id="A0A7Z2VNW5"/>
<dbReference type="RefSeq" id="WP_169282725.1">
    <property type="nucleotide sequence ID" value="NZ_CP051680.1"/>
</dbReference>
<dbReference type="InterPro" id="IPR051801">
    <property type="entry name" value="GH28_Enzymes"/>
</dbReference>
<evidence type="ECO:0000256" key="2">
    <source>
        <dbReference type="ARBA" id="ARBA00022801"/>
    </source>
</evidence>
<dbReference type="Gene3D" id="2.160.20.10">
    <property type="entry name" value="Single-stranded right-handed beta-helix, Pectin lyase-like"/>
    <property type="match status" value="1"/>
</dbReference>
<accession>A0A7Z2VNW5</accession>